<dbReference type="SUPFAM" id="SSF52540">
    <property type="entry name" value="P-loop containing nucleoside triphosphate hydrolases"/>
    <property type="match status" value="1"/>
</dbReference>
<dbReference type="RefSeq" id="WP_052094160.1">
    <property type="nucleotide sequence ID" value="NZ_JRQD01000005.1"/>
</dbReference>
<reference evidence="4 5" key="1">
    <citation type="submission" date="2014-09" db="EMBL/GenBank/DDBJ databases">
        <authorList>
            <person name="Grob C."/>
            <person name="Taubert M."/>
            <person name="Howat A.M."/>
            <person name="Burns O.J."/>
            <person name="Dixon J.L."/>
            <person name="Chen Y."/>
            <person name="Murrell J.C."/>
        </authorList>
    </citation>
    <scope>NUCLEOTIDE SEQUENCE [LARGE SCALE GENOMIC DNA]</scope>
    <source>
        <strain evidence="4">L4</strain>
    </source>
</reference>
<dbReference type="PANTHER" id="PTHR11669:SF8">
    <property type="entry name" value="DNA POLYMERASE III SUBUNIT DELTA"/>
    <property type="match status" value="1"/>
</dbReference>
<proteinExistence type="predicted"/>
<sequence length="326" mass="36782">MTTLSYPWHVSAWQHVIQLHQAQRMPHAILLSGIQGLGKRAFADKLIASLLCQQQTDQFEACGHCHSCQLLAAGSHSDHTLITPEDIGKQIKVDQIRELKASQTLMPKVSHGKTVLITHADQMNLSAYNSLLKLLEEPQPNSVLILISENSQQLPITIKSRCQKIVIATPNEEESLDWLEQQAPHHDRKTWQSLLKLAHGAPLHARDNEENSLIQSQTIIKDIAALMKGQANPVQMAANWQQFDLKSVMYQIQSMMQAKIESLLLADNPASLMLIKQYWAISDCIKHTIKLISSQNNLNKILLLEDFMVTIMQRADHIRLIQGSNR</sequence>
<evidence type="ECO:0000256" key="1">
    <source>
        <dbReference type="ARBA" id="ARBA00012417"/>
    </source>
</evidence>
<dbReference type="InterPro" id="IPR004622">
    <property type="entry name" value="DNA_pol_HolB"/>
</dbReference>
<dbReference type="Pfam" id="PF13177">
    <property type="entry name" value="DNA_pol3_delta2"/>
    <property type="match status" value="1"/>
</dbReference>
<dbReference type="EMBL" id="JRQD01000005">
    <property type="protein sequence ID" value="KGM06348.1"/>
    <property type="molecule type" value="Genomic_DNA"/>
</dbReference>
<keyword evidence="4" id="KW-0548">Nucleotidyltransferase</keyword>
<dbReference type="STRING" id="392484.LP43_2223"/>
<dbReference type="GO" id="GO:0008408">
    <property type="term" value="F:3'-5' exonuclease activity"/>
    <property type="evidence" value="ECO:0007669"/>
    <property type="project" value="InterPro"/>
</dbReference>
<evidence type="ECO:0000313" key="5">
    <source>
        <dbReference type="Proteomes" id="UP000029999"/>
    </source>
</evidence>
<comment type="catalytic activity">
    <reaction evidence="3">
        <text>DNA(n) + a 2'-deoxyribonucleoside 5'-triphosphate = DNA(n+1) + diphosphate</text>
        <dbReference type="Rhea" id="RHEA:22508"/>
        <dbReference type="Rhea" id="RHEA-COMP:17339"/>
        <dbReference type="Rhea" id="RHEA-COMP:17340"/>
        <dbReference type="ChEBI" id="CHEBI:33019"/>
        <dbReference type="ChEBI" id="CHEBI:61560"/>
        <dbReference type="ChEBI" id="CHEBI:173112"/>
        <dbReference type="EC" id="2.7.7.7"/>
    </reaction>
</comment>
<dbReference type="GO" id="GO:0006261">
    <property type="term" value="P:DNA-templated DNA replication"/>
    <property type="evidence" value="ECO:0007669"/>
    <property type="project" value="TreeGrafter"/>
</dbReference>
<dbReference type="InterPro" id="IPR050238">
    <property type="entry name" value="DNA_Rep/Repair_Clamp_Loader"/>
</dbReference>
<name>A0A0A0BCQ6_9GAMM</name>
<dbReference type="Proteomes" id="UP000029999">
    <property type="component" value="Unassembled WGS sequence"/>
</dbReference>
<comment type="caution">
    <text evidence="4">The sequence shown here is derived from an EMBL/GenBank/DDBJ whole genome shotgun (WGS) entry which is preliminary data.</text>
</comment>
<evidence type="ECO:0000256" key="2">
    <source>
        <dbReference type="ARBA" id="ARBA00022932"/>
    </source>
</evidence>
<keyword evidence="2" id="KW-0239">DNA-directed DNA polymerase</keyword>
<dbReference type="InterPro" id="IPR027417">
    <property type="entry name" value="P-loop_NTPase"/>
</dbReference>
<dbReference type="GO" id="GO:0009360">
    <property type="term" value="C:DNA polymerase III complex"/>
    <property type="evidence" value="ECO:0007669"/>
    <property type="project" value="TreeGrafter"/>
</dbReference>
<organism evidence="4 5">
    <name type="scientific">Methylophaga thiooxydans</name>
    <dbReference type="NCBI Taxonomy" id="392484"/>
    <lineage>
        <taxon>Bacteria</taxon>
        <taxon>Pseudomonadati</taxon>
        <taxon>Pseudomonadota</taxon>
        <taxon>Gammaproteobacteria</taxon>
        <taxon>Thiotrichales</taxon>
        <taxon>Piscirickettsiaceae</taxon>
        <taxon>Methylophaga</taxon>
    </lineage>
</organism>
<accession>A0A0A0BCQ6</accession>
<evidence type="ECO:0000256" key="3">
    <source>
        <dbReference type="ARBA" id="ARBA00049244"/>
    </source>
</evidence>
<dbReference type="NCBIfam" id="TIGR00678">
    <property type="entry name" value="holB"/>
    <property type="match status" value="1"/>
</dbReference>
<gene>
    <name evidence="4" type="ORF">LP43_2223</name>
</gene>
<dbReference type="AlphaFoldDB" id="A0A0A0BCQ6"/>
<protein>
    <recommendedName>
        <fullName evidence="1">DNA-directed DNA polymerase</fullName>
        <ecNumber evidence="1">2.7.7.7</ecNumber>
    </recommendedName>
</protein>
<dbReference type="EC" id="2.7.7.7" evidence="1"/>
<dbReference type="PANTHER" id="PTHR11669">
    <property type="entry name" value="REPLICATION FACTOR C / DNA POLYMERASE III GAMMA-TAU SUBUNIT"/>
    <property type="match status" value="1"/>
</dbReference>
<evidence type="ECO:0000313" key="4">
    <source>
        <dbReference type="EMBL" id="KGM06348.1"/>
    </source>
</evidence>
<dbReference type="Gene3D" id="3.40.50.300">
    <property type="entry name" value="P-loop containing nucleotide triphosphate hydrolases"/>
    <property type="match status" value="1"/>
</dbReference>
<keyword evidence="4" id="KW-0808">Transferase</keyword>
<dbReference type="GO" id="GO:0003887">
    <property type="term" value="F:DNA-directed DNA polymerase activity"/>
    <property type="evidence" value="ECO:0007669"/>
    <property type="project" value="UniProtKB-KW"/>
</dbReference>